<accession>A0ABR0N5X4</accession>
<feature type="signal peptide" evidence="1">
    <location>
        <begin position="1"/>
        <end position="18"/>
    </location>
</feature>
<evidence type="ECO:0000313" key="2">
    <source>
        <dbReference type="EMBL" id="KAK5786008.1"/>
    </source>
</evidence>
<keyword evidence="1" id="KW-0732">Signal</keyword>
<evidence type="ECO:0000256" key="1">
    <source>
        <dbReference type="SAM" id="SignalP"/>
    </source>
</evidence>
<dbReference type="Proteomes" id="UP001358586">
    <property type="component" value="Chromosome 11"/>
</dbReference>
<evidence type="ECO:0000313" key="3">
    <source>
        <dbReference type="Proteomes" id="UP001358586"/>
    </source>
</evidence>
<feature type="chain" id="PRO_5045992154" evidence="1">
    <location>
        <begin position="19"/>
        <end position="158"/>
    </location>
</feature>
<sequence length="158" mass="17721">MRQIVVLMTMLLVMQTLPTLWENQLVRQVNSDVLSRVLEGKSLQEREGSAVPGGDDVVHFALVVPLALLAPVCVSLSTETSFGMVRSMVHASLIGSLNFTSPDGEVNTFFYWRDHLGVERYPFSPGAVRKKWEEYMSRKVNECVYPPMKNICLGTILC</sequence>
<name>A0ABR0N5X4_GOSAR</name>
<protein>
    <submittedName>
        <fullName evidence="2">Uncharacterized protein</fullName>
    </submittedName>
</protein>
<reference evidence="2 3" key="1">
    <citation type="submission" date="2023-03" db="EMBL/GenBank/DDBJ databases">
        <title>WGS of Gossypium arboreum.</title>
        <authorList>
            <person name="Yu D."/>
        </authorList>
    </citation>
    <scope>NUCLEOTIDE SEQUENCE [LARGE SCALE GENOMIC DNA]</scope>
    <source>
        <tissue evidence="2">Leaf</tissue>
    </source>
</reference>
<comment type="caution">
    <text evidence="2">The sequence shown here is derived from an EMBL/GenBank/DDBJ whole genome shotgun (WGS) entry which is preliminary data.</text>
</comment>
<proteinExistence type="predicted"/>
<dbReference type="EMBL" id="JARKNE010000011">
    <property type="protein sequence ID" value="KAK5786008.1"/>
    <property type="molecule type" value="Genomic_DNA"/>
</dbReference>
<organism evidence="2 3">
    <name type="scientific">Gossypium arboreum</name>
    <name type="common">Tree cotton</name>
    <name type="synonym">Gossypium nanking</name>
    <dbReference type="NCBI Taxonomy" id="29729"/>
    <lineage>
        <taxon>Eukaryota</taxon>
        <taxon>Viridiplantae</taxon>
        <taxon>Streptophyta</taxon>
        <taxon>Embryophyta</taxon>
        <taxon>Tracheophyta</taxon>
        <taxon>Spermatophyta</taxon>
        <taxon>Magnoliopsida</taxon>
        <taxon>eudicotyledons</taxon>
        <taxon>Gunneridae</taxon>
        <taxon>Pentapetalae</taxon>
        <taxon>rosids</taxon>
        <taxon>malvids</taxon>
        <taxon>Malvales</taxon>
        <taxon>Malvaceae</taxon>
        <taxon>Malvoideae</taxon>
        <taxon>Gossypium</taxon>
    </lineage>
</organism>
<gene>
    <name evidence="2" type="ORF">PVK06_040632</name>
</gene>
<keyword evidence="3" id="KW-1185">Reference proteome</keyword>